<accession>A0ABN5H2B0</accession>
<proteinExistence type="predicted"/>
<dbReference type="Proteomes" id="UP000325292">
    <property type="component" value="Chromosome"/>
</dbReference>
<dbReference type="EMBL" id="CP019454">
    <property type="protein sequence ID" value="AUW94574.1"/>
    <property type="molecule type" value="Genomic_DNA"/>
</dbReference>
<evidence type="ECO:0000313" key="2">
    <source>
        <dbReference type="Proteomes" id="UP000325292"/>
    </source>
</evidence>
<evidence type="ECO:0000313" key="1">
    <source>
        <dbReference type="EMBL" id="AUW94574.1"/>
    </source>
</evidence>
<name>A0ABN5H2B0_9FIRM</name>
<keyword evidence="2" id="KW-1185">Reference proteome</keyword>
<evidence type="ECO:0008006" key="3">
    <source>
        <dbReference type="Google" id="ProtNLM"/>
    </source>
</evidence>
<organism evidence="1 2">
    <name type="scientific">Sulfobacillus thermotolerans</name>
    <dbReference type="NCBI Taxonomy" id="338644"/>
    <lineage>
        <taxon>Bacteria</taxon>
        <taxon>Bacillati</taxon>
        <taxon>Bacillota</taxon>
        <taxon>Clostridia</taxon>
        <taxon>Eubacteriales</taxon>
        <taxon>Clostridiales Family XVII. Incertae Sedis</taxon>
        <taxon>Sulfobacillus</taxon>
    </lineage>
</organism>
<protein>
    <recommendedName>
        <fullName evidence="3">Essential protein Yae1 N-terminal domain-containing protein</fullName>
    </recommendedName>
</protein>
<sequence>MADMFNSLSLDEARQAGYAQGHAEGWQEGIEVGLHEGTLVALRAAVLRIVTARCGVPNDQVRLRIASETQCAQLYKWMDELVVPVRSQSTDDLWNA</sequence>
<gene>
    <name evidence="1" type="ORF">BXT84_11985</name>
</gene>
<reference evidence="1 2" key="1">
    <citation type="journal article" date="2019" name="Sci. Rep.">
        <title>Sulfobacillus thermotolerans: new insights into resistance and metabolic capacities of acidophilic chemolithotrophs.</title>
        <authorList>
            <person name="Panyushkina A.E."/>
            <person name="Babenko V.V."/>
            <person name="Nikitina A.S."/>
            <person name="Selezneva O.V."/>
            <person name="Tsaplina I.A."/>
            <person name="Letarova M.A."/>
            <person name="Kostryukova E.S."/>
            <person name="Letarov A.V."/>
        </authorList>
    </citation>
    <scope>NUCLEOTIDE SEQUENCE [LARGE SCALE GENOMIC DNA]</scope>
    <source>
        <strain evidence="1 2">Kr1</strain>
    </source>
</reference>